<gene>
    <name evidence="2" type="ORF">FCC1311_105432</name>
</gene>
<feature type="transmembrane region" description="Helical" evidence="1">
    <location>
        <begin position="271"/>
        <end position="287"/>
    </location>
</feature>
<dbReference type="Proteomes" id="UP000241890">
    <property type="component" value="Unassembled WGS sequence"/>
</dbReference>
<sequence>MPLGDEVFEEGDSEWVKFWNSRLEEPVVAEARFDFINIRDININNSTFKSKLLVYIRVNMEDLGISNSDRIPRPRNQHYLIDGSKKISQWTPWLQFLGEVSKHSEWVREKNGKLTYAYEWDGVFPLGERGAWFPFDFHELNVAITSNWDDSKFILAPWADSKLRRSVWSEECAVAALENEVTLVDSGCSRVRDEEVILVLRNRFKWNSTPRLTFGSSRGFTDLRYSQATASVLVDRRATFVQHIIYELLRPFLLAVLAPLSVLFFEDAATRLNYCVTLLVAMSLAFLRSTGDRVTFSDYYKLGMFLYAAIALVLSSFDNIIKDLNNINVQLSAWVVFLVFHALYYVAYLKYTWESRSTHKQYRTKVKTYEVVTNKLQKDVDNHFASVVAVSIQQPDSDDKDE</sequence>
<evidence type="ECO:0000313" key="2">
    <source>
        <dbReference type="EMBL" id="GBG34320.1"/>
    </source>
</evidence>
<keyword evidence="1" id="KW-0812">Transmembrane</keyword>
<protein>
    <recommendedName>
        <fullName evidence="4">Neurotransmitter-gated ion-channel ligand-binding domain-containing protein</fullName>
    </recommendedName>
</protein>
<keyword evidence="1" id="KW-1133">Transmembrane helix</keyword>
<dbReference type="EMBL" id="BEYU01000187">
    <property type="protein sequence ID" value="GBG34320.1"/>
    <property type="molecule type" value="Genomic_DNA"/>
</dbReference>
<dbReference type="InParanoid" id="A0A2R5GTZ4"/>
<keyword evidence="1" id="KW-0472">Membrane</keyword>
<feature type="transmembrane region" description="Helical" evidence="1">
    <location>
        <begin position="329"/>
        <end position="347"/>
    </location>
</feature>
<name>A0A2R5GTZ4_9STRA</name>
<comment type="caution">
    <text evidence="2">The sequence shown here is derived from an EMBL/GenBank/DDBJ whole genome shotgun (WGS) entry which is preliminary data.</text>
</comment>
<reference evidence="2 3" key="1">
    <citation type="submission" date="2017-12" db="EMBL/GenBank/DDBJ databases">
        <title>Sequencing, de novo assembly and annotation of complete genome of a new Thraustochytrid species, strain FCC1311.</title>
        <authorList>
            <person name="Sedici K."/>
            <person name="Godart F."/>
            <person name="Aiese Cigliano R."/>
            <person name="Sanseverino W."/>
            <person name="Barakat M."/>
            <person name="Ortet P."/>
            <person name="Marechal E."/>
            <person name="Cagnac O."/>
            <person name="Amato A."/>
        </authorList>
    </citation>
    <scope>NUCLEOTIDE SEQUENCE [LARGE SCALE GENOMIC DNA]</scope>
</reference>
<proteinExistence type="predicted"/>
<accession>A0A2R5GTZ4</accession>
<evidence type="ECO:0000256" key="1">
    <source>
        <dbReference type="SAM" id="Phobius"/>
    </source>
</evidence>
<keyword evidence="3" id="KW-1185">Reference proteome</keyword>
<dbReference type="AlphaFoldDB" id="A0A2R5GTZ4"/>
<organism evidence="2 3">
    <name type="scientific">Hondaea fermentalgiana</name>
    <dbReference type="NCBI Taxonomy" id="2315210"/>
    <lineage>
        <taxon>Eukaryota</taxon>
        <taxon>Sar</taxon>
        <taxon>Stramenopiles</taxon>
        <taxon>Bigyra</taxon>
        <taxon>Labyrinthulomycetes</taxon>
        <taxon>Thraustochytrida</taxon>
        <taxon>Thraustochytriidae</taxon>
        <taxon>Hondaea</taxon>
    </lineage>
</organism>
<evidence type="ECO:0000313" key="3">
    <source>
        <dbReference type="Proteomes" id="UP000241890"/>
    </source>
</evidence>
<evidence type="ECO:0008006" key="4">
    <source>
        <dbReference type="Google" id="ProtNLM"/>
    </source>
</evidence>
<feature type="transmembrane region" description="Helical" evidence="1">
    <location>
        <begin position="299"/>
        <end position="317"/>
    </location>
</feature>